<evidence type="ECO:0000313" key="2">
    <source>
        <dbReference type="EMBL" id="KZC09500.1"/>
    </source>
</evidence>
<name>A0A154PE66_DUFNO</name>
<dbReference type="AlphaFoldDB" id="A0A154PE66"/>
<sequence>MLLFVSHSSRNHCTLLLLGYGQHKNGQNKLRTTHSGPELRFSYSFLLVPSLNCTRHLEIGFEMEIGPEPLGYRQKSSLNPSASAPKSSPNKSSRQKSSPNKSSRQKSSSNPG</sequence>
<keyword evidence="3" id="KW-1185">Reference proteome</keyword>
<dbReference type="Proteomes" id="UP000076502">
    <property type="component" value="Unassembled WGS sequence"/>
</dbReference>
<dbReference type="EMBL" id="KQ434870">
    <property type="protein sequence ID" value="KZC09500.1"/>
    <property type="molecule type" value="Genomic_DNA"/>
</dbReference>
<protein>
    <submittedName>
        <fullName evidence="2">Uncharacterized protein</fullName>
    </submittedName>
</protein>
<organism evidence="2 3">
    <name type="scientific">Dufourea novaeangliae</name>
    <name type="common">Sweat bee</name>
    <dbReference type="NCBI Taxonomy" id="178035"/>
    <lineage>
        <taxon>Eukaryota</taxon>
        <taxon>Metazoa</taxon>
        <taxon>Ecdysozoa</taxon>
        <taxon>Arthropoda</taxon>
        <taxon>Hexapoda</taxon>
        <taxon>Insecta</taxon>
        <taxon>Pterygota</taxon>
        <taxon>Neoptera</taxon>
        <taxon>Endopterygota</taxon>
        <taxon>Hymenoptera</taxon>
        <taxon>Apocrita</taxon>
        <taxon>Aculeata</taxon>
        <taxon>Apoidea</taxon>
        <taxon>Anthophila</taxon>
        <taxon>Halictidae</taxon>
        <taxon>Rophitinae</taxon>
        <taxon>Dufourea</taxon>
    </lineage>
</organism>
<reference evidence="2 3" key="1">
    <citation type="submission" date="2015-07" db="EMBL/GenBank/DDBJ databases">
        <title>The genome of Dufourea novaeangliae.</title>
        <authorList>
            <person name="Pan H."/>
            <person name="Kapheim K."/>
        </authorList>
    </citation>
    <scope>NUCLEOTIDE SEQUENCE [LARGE SCALE GENOMIC DNA]</scope>
    <source>
        <strain evidence="2">0120121106</strain>
        <tissue evidence="2">Whole body</tissue>
    </source>
</reference>
<evidence type="ECO:0000313" key="3">
    <source>
        <dbReference type="Proteomes" id="UP000076502"/>
    </source>
</evidence>
<feature type="compositionally biased region" description="Low complexity" evidence="1">
    <location>
        <begin position="75"/>
        <end position="112"/>
    </location>
</feature>
<evidence type="ECO:0000256" key="1">
    <source>
        <dbReference type="SAM" id="MobiDB-lite"/>
    </source>
</evidence>
<gene>
    <name evidence="2" type="ORF">WN55_00172</name>
</gene>
<feature type="region of interest" description="Disordered" evidence="1">
    <location>
        <begin position="69"/>
        <end position="112"/>
    </location>
</feature>
<accession>A0A154PE66</accession>
<proteinExistence type="predicted"/>